<dbReference type="CDD" id="cd03404">
    <property type="entry name" value="SPFH_HflK"/>
    <property type="match status" value="1"/>
</dbReference>
<dbReference type="PANTHER" id="PTHR43327">
    <property type="entry name" value="STOMATIN-LIKE PROTEIN 2, MITOCHONDRIAL"/>
    <property type="match status" value="1"/>
</dbReference>
<feature type="transmembrane region" description="Helical" evidence="4">
    <location>
        <begin position="140"/>
        <end position="163"/>
    </location>
</feature>
<feature type="transmembrane region" description="Helical" evidence="4">
    <location>
        <begin position="287"/>
        <end position="306"/>
    </location>
</feature>
<comment type="similarity">
    <text evidence="2">Belongs to the band 7/mec-2 family. HflK subfamily.</text>
</comment>
<comment type="subcellular location">
    <subcellularLocation>
        <location evidence="1">Membrane</location>
        <topology evidence="1">Single-pass membrane protein</topology>
    </subcellularLocation>
</comment>
<evidence type="ECO:0000313" key="8">
    <source>
        <dbReference type="EMBL" id="EBN7329585.1"/>
    </source>
</evidence>
<accession>A0A5T3TUL0</accession>
<dbReference type="SUPFAM" id="SSF117892">
    <property type="entry name" value="Band 7/SPFH domain"/>
    <property type="match status" value="1"/>
</dbReference>
<protein>
    <submittedName>
        <fullName evidence="7">Protease modulator HflK</fullName>
    </submittedName>
</protein>
<evidence type="ECO:0000313" key="6">
    <source>
        <dbReference type="EMBL" id="EAM4541530.1"/>
    </source>
</evidence>
<evidence type="ECO:0000256" key="3">
    <source>
        <dbReference type="SAM" id="Coils"/>
    </source>
</evidence>
<gene>
    <name evidence="9" type="ORF">DV541_21095</name>
    <name evidence="8" type="ORF">DY826_01780</name>
    <name evidence="6" type="ORF">EFZ79_00455</name>
    <name evidence="7" type="ORF">EKP22_03675</name>
    <name evidence="10" type="ORF">F7338_12780</name>
    <name evidence="11" type="ORF">GC648_06130</name>
</gene>
<dbReference type="EMBL" id="AAGGPD010000001">
    <property type="protein sequence ID" value="EBN7329585.1"/>
    <property type="molecule type" value="Genomic_DNA"/>
</dbReference>
<dbReference type="SMART" id="SM00244">
    <property type="entry name" value="PHB"/>
    <property type="match status" value="1"/>
</dbReference>
<dbReference type="EMBL" id="AACUYX010000001">
    <property type="protein sequence ID" value="EAM4541530.1"/>
    <property type="molecule type" value="Genomic_DNA"/>
</dbReference>
<feature type="coiled-coil region" evidence="3">
    <location>
        <begin position="540"/>
        <end position="567"/>
    </location>
</feature>
<keyword evidence="7" id="KW-0378">Hydrolase</keyword>
<dbReference type="PANTHER" id="PTHR43327:SF10">
    <property type="entry name" value="STOMATIN-LIKE PROTEIN 2, MITOCHONDRIAL"/>
    <property type="match status" value="1"/>
</dbReference>
<feature type="transmembrane region" description="Helical" evidence="4">
    <location>
        <begin position="211"/>
        <end position="238"/>
    </location>
</feature>
<dbReference type="InterPro" id="IPR036013">
    <property type="entry name" value="Band_7/SPFH_dom_sf"/>
</dbReference>
<dbReference type="Gene3D" id="3.30.479.30">
    <property type="entry name" value="Band 7 domain"/>
    <property type="match status" value="1"/>
</dbReference>
<comment type="caution">
    <text evidence="7">The sequence shown here is derived from an EMBL/GenBank/DDBJ whole genome shotgun (WGS) entry which is preliminary data.</text>
</comment>
<evidence type="ECO:0000313" key="7">
    <source>
        <dbReference type="EMBL" id="EAN8899241.1"/>
    </source>
</evidence>
<name>A0A5T3TUL0_SALER</name>
<dbReference type="AlphaFoldDB" id="A0A5T3TUL0"/>
<evidence type="ECO:0000313" key="9">
    <source>
        <dbReference type="EMBL" id="EBO6344654.1"/>
    </source>
</evidence>
<keyword evidence="3" id="KW-0175">Coiled coil</keyword>
<dbReference type="EMBL" id="AAGJDH010000103">
    <property type="protein sequence ID" value="EBO6344654.1"/>
    <property type="molecule type" value="Genomic_DNA"/>
</dbReference>
<dbReference type="InterPro" id="IPR050710">
    <property type="entry name" value="Band7/mec-2_domain"/>
</dbReference>
<evidence type="ECO:0000256" key="1">
    <source>
        <dbReference type="ARBA" id="ARBA00004167"/>
    </source>
</evidence>
<dbReference type="InterPro" id="IPR001107">
    <property type="entry name" value="Band_7"/>
</dbReference>
<evidence type="ECO:0000256" key="2">
    <source>
        <dbReference type="ARBA" id="ARBA00006971"/>
    </source>
</evidence>
<dbReference type="GO" id="GO:0008233">
    <property type="term" value="F:peptidase activity"/>
    <property type="evidence" value="ECO:0007669"/>
    <property type="project" value="UniProtKB-KW"/>
</dbReference>
<dbReference type="EMBL" id="AACYZQ010000004">
    <property type="protein sequence ID" value="EAN8899241.1"/>
    <property type="molecule type" value="Genomic_DNA"/>
</dbReference>
<dbReference type="Pfam" id="PF01145">
    <property type="entry name" value="Band_7"/>
    <property type="match status" value="1"/>
</dbReference>
<evidence type="ECO:0000313" key="11">
    <source>
        <dbReference type="EMBL" id="EDH2675977.1"/>
    </source>
</evidence>
<keyword evidence="4" id="KW-0472">Membrane</keyword>
<feature type="transmembrane region" description="Helical" evidence="4">
    <location>
        <begin position="20"/>
        <end position="41"/>
    </location>
</feature>
<organism evidence="7">
    <name type="scientific">Salmonella enterica</name>
    <name type="common">Salmonella choleraesuis</name>
    <dbReference type="NCBI Taxonomy" id="28901"/>
    <lineage>
        <taxon>Bacteria</taxon>
        <taxon>Pseudomonadati</taxon>
        <taxon>Pseudomonadota</taxon>
        <taxon>Gammaproteobacteria</taxon>
        <taxon>Enterobacterales</taxon>
        <taxon>Enterobacteriaceae</taxon>
        <taxon>Salmonella</taxon>
    </lineage>
</organism>
<dbReference type="InterPro" id="IPR010201">
    <property type="entry name" value="HflK"/>
</dbReference>
<evidence type="ECO:0000256" key="4">
    <source>
        <dbReference type="SAM" id="Phobius"/>
    </source>
</evidence>
<sequence length="625" mass="70230">MVPDHTDVKRQQIKRLRTRIVICGTLVVALLATTGFIYLYVLPDAVRTPWMNFSQPLIAALALALAVIVNLRLSLPAFKKENKVNPLSDSPTRNVFRKITPPPLLLLWLKHIGHIALTAICVAVAIYLTTVNLKAAPEQITVLNNAIPVNSLLLAITFALLVCERMLSYRPIRDWPMQNLSVGMLRVLLSIFLLVTISLALFTYIPWLSLWLMKIASLILLLVAIETGIRVFTALFYIPAPDKPHPFITRSLVAEQYQWPIRPLQQMRRKIFQHFGVDVSKIQAFRLIGQIFVPVVFGVVVVGWVVSGLNQVALDNRGVYERFGHPVTVLKPGLHVGLPWPFGKVVKVDYGAVHELKLSEAEAPEKTLPLKIADSVEGPAPQDSWRLWDNSHTTDQAQLIASAIGDKQSFQIVNMDIRLIWRVGMQDTDAMKSLYQTEDLPTLIQRVARQVLAQYFAHQQLDDLLNEQRSTMSATLNKEIQQRLNRLDTGVELLYTRIESIHPPAGAANAYHSVQAAQIAANAGIMREKGYAATVKNDAQRKATVDIDKAKAMANELQAQASKSQLRYIAEYDAWKINPEAYINERRYQTYSKALSQTPLLIIDNQASGVNEPMLDLRQFSQPSR</sequence>
<keyword evidence="7" id="KW-0645">Protease</keyword>
<dbReference type="EMBL" id="AALFOU010000037">
    <property type="protein sequence ID" value="ECZ1438479.1"/>
    <property type="molecule type" value="Genomic_DNA"/>
</dbReference>
<feature type="transmembrane region" description="Helical" evidence="4">
    <location>
        <begin position="105"/>
        <end position="128"/>
    </location>
</feature>
<dbReference type="GO" id="GO:0006508">
    <property type="term" value="P:proteolysis"/>
    <property type="evidence" value="ECO:0007669"/>
    <property type="project" value="UniProtKB-KW"/>
</dbReference>
<feature type="transmembrane region" description="Helical" evidence="4">
    <location>
        <begin position="184"/>
        <end position="205"/>
    </location>
</feature>
<evidence type="ECO:0000259" key="5">
    <source>
        <dbReference type="SMART" id="SM00244"/>
    </source>
</evidence>
<keyword evidence="4" id="KW-1133">Transmembrane helix</keyword>
<dbReference type="GO" id="GO:0016020">
    <property type="term" value="C:membrane"/>
    <property type="evidence" value="ECO:0007669"/>
    <property type="project" value="UniProtKB-SubCell"/>
</dbReference>
<proteinExistence type="inferred from homology"/>
<dbReference type="RefSeq" id="WP_058661544.1">
    <property type="nucleotide sequence ID" value="NZ_JBCIKQ010000001.1"/>
</dbReference>
<feature type="domain" description="Band 7" evidence="5">
    <location>
        <begin position="307"/>
        <end position="515"/>
    </location>
</feature>
<dbReference type="EMBL" id="AAMGZE010000002">
    <property type="protein sequence ID" value="EDH2675977.1"/>
    <property type="molecule type" value="Genomic_DNA"/>
</dbReference>
<evidence type="ECO:0000313" key="10">
    <source>
        <dbReference type="EMBL" id="ECZ1438479.1"/>
    </source>
</evidence>
<keyword evidence="4" id="KW-0812">Transmembrane</keyword>
<feature type="transmembrane region" description="Helical" evidence="4">
    <location>
        <begin position="53"/>
        <end position="73"/>
    </location>
</feature>
<reference evidence="7" key="1">
    <citation type="submission" date="2018-12" db="EMBL/GenBank/DDBJ databases">
        <authorList>
            <consortium name="PulseNet: The National Subtyping Network for Foodborne Disease Surveillance"/>
            <person name="Tarr C.L."/>
            <person name="Trees E."/>
            <person name="Katz L.S."/>
            <person name="Carleton-Romer H.A."/>
            <person name="Stroika S."/>
            <person name="Kucerova Z."/>
            <person name="Roache K.F."/>
            <person name="Sabol A.L."/>
            <person name="Besser J."/>
            <person name="Gerner-Smidt P."/>
        </authorList>
    </citation>
    <scope>NUCLEOTIDE SEQUENCE</scope>
    <source>
        <strain evidence="9">PNUSAS047177</strain>
        <strain evidence="8">PNUSAS049111</strain>
        <strain evidence="6">PNUSAS060601</strain>
        <strain evidence="7">PNUSAS064034</strain>
        <strain evidence="10">PNUSAS103024</strain>
        <strain evidence="11">PNUSAS106608</strain>
    </source>
</reference>